<evidence type="ECO:0000313" key="1">
    <source>
        <dbReference type="EMBL" id="MDY0394147.1"/>
    </source>
</evidence>
<dbReference type="EMBL" id="JAWDIP010000003">
    <property type="protein sequence ID" value="MDY0394147.1"/>
    <property type="molecule type" value="Genomic_DNA"/>
</dbReference>
<protein>
    <submittedName>
        <fullName evidence="1">Uncharacterized protein</fullName>
    </submittedName>
</protein>
<proteinExistence type="predicted"/>
<gene>
    <name evidence="1" type="ORF">RWE15_06200</name>
</gene>
<keyword evidence="2" id="KW-1185">Reference proteome</keyword>
<accession>A0ABU5C623</accession>
<organism evidence="1 2">
    <name type="scientific">Tigheibacillus halophilus</name>
    <dbReference type="NCBI Taxonomy" id="361280"/>
    <lineage>
        <taxon>Bacteria</taxon>
        <taxon>Bacillati</taxon>
        <taxon>Bacillota</taxon>
        <taxon>Bacilli</taxon>
        <taxon>Bacillales</taxon>
        <taxon>Bacillaceae</taxon>
        <taxon>Tigheibacillus</taxon>
    </lineage>
</organism>
<name>A0ABU5C623_9BACI</name>
<comment type="caution">
    <text evidence="1">The sequence shown here is derived from an EMBL/GenBank/DDBJ whole genome shotgun (WGS) entry which is preliminary data.</text>
</comment>
<sequence>MKGGEMLGWLDTNALIIREMLGVEVDNKFVPYPDKKNINFVNMGRLSPEKAQDNLIYAFSNFHKKTQK</sequence>
<reference evidence="1 2" key="1">
    <citation type="submission" date="2023-10" db="EMBL/GenBank/DDBJ databases">
        <title>Virgibacillus halophilus 5B73C genome.</title>
        <authorList>
            <person name="Miliotis G."/>
            <person name="Sengupta P."/>
            <person name="Hameed A."/>
            <person name="Chuvochina M."/>
            <person name="Mcdonagh F."/>
            <person name="Simpson A.C."/>
            <person name="Singh N.K."/>
            <person name="Rekha P.D."/>
            <person name="Raman K."/>
            <person name="Hugenholtz P."/>
            <person name="Venkateswaran K."/>
        </authorList>
    </citation>
    <scope>NUCLEOTIDE SEQUENCE [LARGE SCALE GENOMIC DNA]</scope>
    <source>
        <strain evidence="1 2">5B73C</strain>
    </source>
</reference>
<evidence type="ECO:0000313" key="2">
    <source>
        <dbReference type="Proteomes" id="UP001281447"/>
    </source>
</evidence>
<dbReference type="Proteomes" id="UP001281447">
    <property type="component" value="Unassembled WGS sequence"/>
</dbReference>